<evidence type="ECO:0000256" key="5">
    <source>
        <dbReference type="ARBA" id="ARBA00023122"/>
    </source>
</evidence>
<dbReference type="InterPro" id="IPR036318">
    <property type="entry name" value="FAD-bd_PCMH-like_sf"/>
</dbReference>
<dbReference type="Gene3D" id="3.30.465.10">
    <property type="match status" value="1"/>
</dbReference>
<accession>A0AA51RRY7</accession>
<name>A0AA51RRY7_9GAMM</name>
<dbReference type="SMART" id="SM00116">
    <property type="entry name" value="CBS"/>
    <property type="match status" value="2"/>
</dbReference>
<keyword evidence="6" id="KW-0170">Cobalt</keyword>
<evidence type="ECO:0000256" key="2">
    <source>
        <dbReference type="ARBA" id="ARBA00022448"/>
    </source>
</evidence>
<gene>
    <name evidence="11" type="ORF">Q9312_15105</name>
</gene>
<evidence type="ECO:0000256" key="8">
    <source>
        <dbReference type="ARBA" id="ARBA00040729"/>
    </source>
</evidence>
<dbReference type="EMBL" id="CP133548">
    <property type="protein sequence ID" value="WMS86547.1"/>
    <property type="molecule type" value="Genomic_DNA"/>
</dbReference>
<evidence type="ECO:0000256" key="4">
    <source>
        <dbReference type="ARBA" id="ARBA00022842"/>
    </source>
</evidence>
<dbReference type="PROSITE" id="PS51371">
    <property type="entry name" value="CBS"/>
    <property type="match status" value="2"/>
</dbReference>
<dbReference type="InterPro" id="IPR046342">
    <property type="entry name" value="CBS_dom_sf"/>
</dbReference>
<proteinExistence type="inferred from homology"/>
<keyword evidence="12" id="KW-1185">Reference proteome</keyword>
<keyword evidence="2" id="KW-0813">Transport</keyword>
<organism evidence="11 12">
    <name type="scientific">Pleionea litopenaei</name>
    <dbReference type="NCBI Taxonomy" id="3070815"/>
    <lineage>
        <taxon>Bacteria</taxon>
        <taxon>Pseudomonadati</taxon>
        <taxon>Pseudomonadota</taxon>
        <taxon>Gammaproteobacteria</taxon>
        <taxon>Oceanospirillales</taxon>
        <taxon>Pleioneaceae</taxon>
        <taxon>Pleionea</taxon>
    </lineage>
</organism>
<comment type="function">
    <text evidence="7">Plays a role in the transport of magnesium and cobalt ions.</text>
</comment>
<dbReference type="InterPro" id="IPR000644">
    <property type="entry name" value="CBS_dom"/>
</dbReference>
<dbReference type="InterPro" id="IPR044751">
    <property type="entry name" value="Ion_transp-like_CBS"/>
</dbReference>
<protein>
    <recommendedName>
        <fullName evidence="8">Magnesium and cobalt efflux protein CorC</fullName>
    </recommendedName>
</protein>
<dbReference type="AlphaFoldDB" id="A0AA51RRY7"/>
<dbReference type="CDD" id="cd04590">
    <property type="entry name" value="CBS_pair_CorC_HlyC_assoc"/>
    <property type="match status" value="1"/>
</dbReference>
<dbReference type="InterPro" id="IPR054115">
    <property type="entry name" value="CorC_N"/>
</dbReference>
<dbReference type="GO" id="GO:0005886">
    <property type="term" value="C:plasma membrane"/>
    <property type="evidence" value="ECO:0007669"/>
    <property type="project" value="TreeGrafter"/>
</dbReference>
<dbReference type="GO" id="GO:0050660">
    <property type="term" value="F:flavin adenine dinucleotide binding"/>
    <property type="evidence" value="ECO:0007669"/>
    <property type="project" value="InterPro"/>
</dbReference>
<evidence type="ECO:0000256" key="3">
    <source>
        <dbReference type="ARBA" id="ARBA00022737"/>
    </source>
</evidence>
<dbReference type="PANTHER" id="PTHR22777:SF27">
    <property type="entry name" value="MAGNESIUM AND COBALT EFFLUX PROTEIN CORC"/>
    <property type="match status" value="1"/>
</dbReference>
<feature type="domain" description="CBS" evidence="10">
    <location>
        <begin position="134"/>
        <end position="191"/>
    </location>
</feature>
<dbReference type="Pfam" id="PF00571">
    <property type="entry name" value="CBS"/>
    <property type="match status" value="2"/>
</dbReference>
<dbReference type="Pfam" id="PF03471">
    <property type="entry name" value="CorC_HlyC"/>
    <property type="match status" value="1"/>
</dbReference>
<dbReference type="RefSeq" id="WP_309201692.1">
    <property type="nucleotide sequence ID" value="NZ_CP133548.1"/>
</dbReference>
<dbReference type="Pfam" id="PF21917">
    <property type="entry name" value="NMB0537_N"/>
    <property type="match status" value="1"/>
</dbReference>
<feature type="domain" description="CBS" evidence="10">
    <location>
        <begin position="64"/>
        <end position="123"/>
    </location>
</feature>
<evidence type="ECO:0000256" key="1">
    <source>
        <dbReference type="ARBA" id="ARBA00006337"/>
    </source>
</evidence>
<evidence type="ECO:0000256" key="9">
    <source>
        <dbReference type="PROSITE-ProRule" id="PRU00703"/>
    </source>
</evidence>
<dbReference type="Gene3D" id="3.10.580.10">
    <property type="entry name" value="CBS-domain"/>
    <property type="match status" value="1"/>
</dbReference>
<keyword evidence="3" id="KW-0677">Repeat</keyword>
<evidence type="ECO:0000313" key="11">
    <source>
        <dbReference type="EMBL" id="WMS86547.1"/>
    </source>
</evidence>
<dbReference type="SUPFAM" id="SSF54631">
    <property type="entry name" value="CBS-domain pair"/>
    <property type="match status" value="1"/>
</dbReference>
<comment type="similarity">
    <text evidence="1">Belongs to the UPF0053 family.</text>
</comment>
<evidence type="ECO:0000259" key="10">
    <source>
        <dbReference type="PROSITE" id="PS51371"/>
    </source>
</evidence>
<keyword evidence="4" id="KW-0460">Magnesium</keyword>
<dbReference type="PANTHER" id="PTHR22777">
    <property type="entry name" value="HEMOLYSIN-RELATED"/>
    <property type="match status" value="1"/>
</dbReference>
<dbReference type="Proteomes" id="UP001239782">
    <property type="component" value="Chromosome"/>
</dbReference>
<sequence>MDEHPPSRSWLERIAQILQSEPKDRSDIVDILKTAQQNSLINHDVLAMLEGVLQVSEMQVRDIMIPRPQMVVVEQDMDLEQILSIVIDSAHSRFPVIGDDRDDLEGILLAKDLLPALLEQTKGEQSGRFNLKEVLRPAVIVPESKRLDVLLKDFRVNRNHMAIVVDEYGGVAGLVTIEDVLEQIVGEIEDEHDFDDEEDAIKAHDDGAYVIKARTPIDEFNEYFKADLSDEEFDTIGGLIIQAFGHLPVKDEVVQLGQYKFTVLSADTRRIRLVRMTIEPVEELDETAVN</sequence>
<dbReference type="FunFam" id="3.10.580.10:FF:000002">
    <property type="entry name" value="Magnesium/cobalt efflux protein CorC"/>
    <property type="match status" value="1"/>
</dbReference>
<dbReference type="InterPro" id="IPR016169">
    <property type="entry name" value="FAD-bd_PCMH_sub2"/>
</dbReference>
<dbReference type="SUPFAM" id="SSF56176">
    <property type="entry name" value="FAD-binding/transporter-associated domain-like"/>
    <property type="match status" value="1"/>
</dbReference>
<evidence type="ECO:0000313" key="12">
    <source>
        <dbReference type="Proteomes" id="UP001239782"/>
    </source>
</evidence>
<evidence type="ECO:0000256" key="6">
    <source>
        <dbReference type="ARBA" id="ARBA00023285"/>
    </source>
</evidence>
<dbReference type="KEGG" id="plei:Q9312_15105"/>
<evidence type="ECO:0000256" key="7">
    <source>
        <dbReference type="ARBA" id="ARBA00037273"/>
    </source>
</evidence>
<reference evidence="11 12" key="1">
    <citation type="submission" date="2023-08" db="EMBL/GenBank/DDBJ databases">
        <title>Pleionea litopenaei sp. nov., isolated from stomach of juvenile Litopenaeus vannamei.</title>
        <authorList>
            <person name="Rho A.M."/>
            <person name="Hwang C.Y."/>
        </authorList>
    </citation>
    <scope>NUCLEOTIDE SEQUENCE [LARGE SCALE GENOMIC DNA]</scope>
    <source>
        <strain evidence="11 12">HL-JVS1</strain>
    </source>
</reference>
<dbReference type="SMART" id="SM01091">
    <property type="entry name" value="CorC_HlyC"/>
    <property type="match status" value="1"/>
</dbReference>
<dbReference type="InterPro" id="IPR005170">
    <property type="entry name" value="Transptr-assoc_dom"/>
</dbReference>
<keyword evidence="5 9" id="KW-0129">CBS domain</keyword>